<keyword evidence="2" id="KW-0540">Nuclease</keyword>
<gene>
    <name evidence="2" type="ORF">RHD99_00290</name>
</gene>
<proteinExistence type="predicted"/>
<dbReference type="InterPro" id="IPR047216">
    <property type="entry name" value="Endonuclease_DUF559_bact"/>
</dbReference>
<protein>
    <submittedName>
        <fullName evidence="2">Endonuclease domain-containing protein</fullName>
    </submittedName>
</protein>
<accession>A0ABY9SAB7</accession>
<dbReference type="CDD" id="cd01038">
    <property type="entry name" value="Endonuclease_DUF559"/>
    <property type="match status" value="1"/>
</dbReference>
<dbReference type="Proteomes" id="UP001246690">
    <property type="component" value="Chromosome"/>
</dbReference>
<keyword evidence="3" id="KW-1185">Reference proteome</keyword>
<name>A0ABY9SAB7_9ENTR</name>
<dbReference type="SUPFAM" id="SSF52980">
    <property type="entry name" value="Restriction endonuclease-like"/>
    <property type="match status" value="1"/>
</dbReference>
<dbReference type="Gene3D" id="3.40.960.10">
    <property type="entry name" value="VSR Endonuclease"/>
    <property type="match status" value="1"/>
</dbReference>
<dbReference type="InterPro" id="IPR007569">
    <property type="entry name" value="DUF559"/>
</dbReference>
<feature type="domain" description="DUF559" evidence="1">
    <location>
        <begin position="4"/>
        <end position="110"/>
    </location>
</feature>
<dbReference type="PANTHER" id="PTHR38590:SF1">
    <property type="entry name" value="BLL0828 PROTEIN"/>
    <property type="match status" value="1"/>
</dbReference>
<sequence>MNKKLKTYAKTLRQTMTPEEQLLWYMLRNRRFADYKFRRQHPVGPFILDFACYQPQLAIELDGGQHGENHRYDERRTQWLEGRGWKVLRFWNNELSENTEGVLTVILDALNALSVSRV</sequence>
<dbReference type="InterPro" id="IPR011335">
    <property type="entry name" value="Restrct_endonuc-II-like"/>
</dbReference>
<dbReference type="GO" id="GO:0004519">
    <property type="term" value="F:endonuclease activity"/>
    <property type="evidence" value="ECO:0007669"/>
    <property type="project" value="UniProtKB-KW"/>
</dbReference>
<evidence type="ECO:0000313" key="2">
    <source>
        <dbReference type="EMBL" id="WMY74464.1"/>
    </source>
</evidence>
<dbReference type="Pfam" id="PF04480">
    <property type="entry name" value="DUF559"/>
    <property type="match status" value="1"/>
</dbReference>
<keyword evidence="2" id="KW-0255">Endonuclease</keyword>
<evidence type="ECO:0000259" key="1">
    <source>
        <dbReference type="Pfam" id="PF04480"/>
    </source>
</evidence>
<reference evidence="2 3" key="1">
    <citation type="submission" date="2023-09" db="EMBL/GenBank/DDBJ databases">
        <title>Buttiauxella selenatireducens sp. nov., isolated from the rhizosphere of Cardamine hupingshanesis.</title>
        <authorList>
            <person name="Zhang S."/>
            <person name="Xu Z."/>
            <person name="Wang H."/>
            <person name="Guo Y."/>
        </authorList>
    </citation>
    <scope>NUCLEOTIDE SEQUENCE [LARGE SCALE GENOMIC DNA]</scope>
    <source>
        <strain evidence="2 3">R73</strain>
    </source>
</reference>
<organism evidence="2 3">
    <name type="scientific">Buttiauxella selenatireducens</name>
    <dbReference type="NCBI Taxonomy" id="3073902"/>
    <lineage>
        <taxon>Bacteria</taxon>
        <taxon>Pseudomonadati</taxon>
        <taxon>Pseudomonadota</taxon>
        <taxon>Gammaproteobacteria</taxon>
        <taxon>Enterobacterales</taxon>
        <taxon>Enterobacteriaceae</taxon>
        <taxon>Buttiauxella</taxon>
    </lineage>
</organism>
<evidence type="ECO:0000313" key="3">
    <source>
        <dbReference type="Proteomes" id="UP001246690"/>
    </source>
</evidence>
<dbReference type="RefSeq" id="WP_309877086.1">
    <property type="nucleotide sequence ID" value="NZ_CP133838.1"/>
</dbReference>
<keyword evidence="2" id="KW-0378">Hydrolase</keyword>
<dbReference type="PANTHER" id="PTHR38590">
    <property type="entry name" value="BLL0828 PROTEIN"/>
    <property type="match status" value="1"/>
</dbReference>
<dbReference type="EMBL" id="CP133838">
    <property type="protein sequence ID" value="WMY74464.1"/>
    <property type="molecule type" value="Genomic_DNA"/>
</dbReference>